<evidence type="ECO:0000256" key="1">
    <source>
        <dbReference type="SAM" id="MobiDB-lite"/>
    </source>
</evidence>
<feature type="compositionally biased region" description="Low complexity" evidence="1">
    <location>
        <begin position="56"/>
        <end position="65"/>
    </location>
</feature>
<dbReference type="Gene3D" id="3.30.420.10">
    <property type="entry name" value="Ribonuclease H-like superfamily/Ribonuclease H"/>
    <property type="match status" value="1"/>
</dbReference>
<sequence length="287" mass="31411">MKKRGKGKKMDQAADNQIGLDQAAESLPRDQPKQTIPRTESADNTSPHNQTRELEVGVVGRGRVLQTKAVRGFSPERSSFDGTDRGPRPQVGAVRGRCEDQLTHLPFCPFHSLPPLPAYYSGSENDHAPPYRTLRSNSLSLDHLVPVVSREKLAFEEVRITEWEVVTQAIKEAAVWQTAHQRKSSPTNKPPDCKFFPSKPSLKQTKCFVDAAWIAATNKGGFGWIFTDPITGSSRSMFSNRSYVGSALIAEALAVKAALLDAVSLGLTSVTFWSDSKTLVSALSSSD</sequence>
<keyword evidence="4" id="KW-1185">Reference proteome</keyword>
<protein>
    <recommendedName>
        <fullName evidence="2">RNase H type-1 domain-containing protein</fullName>
    </recommendedName>
</protein>
<dbReference type="Pfam" id="PF13456">
    <property type="entry name" value="RVT_3"/>
    <property type="match status" value="1"/>
</dbReference>
<dbReference type="eggNOG" id="KOG1075">
    <property type="taxonomic scope" value="Eukaryota"/>
</dbReference>
<evidence type="ECO:0000313" key="4">
    <source>
        <dbReference type="Proteomes" id="UP000032141"/>
    </source>
</evidence>
<dbReference type="GO" id="GO:0004523">
    <property type="term" value="F:RNA-DNA hybrid ribonuclease activity"/>
    <property type="evidence" value="ECO:0007669"/>
    <property type="project" value="InterPro"/>
</dbReference>
<reference evidence="3" key="2">
    <citation type="submission" date="2015-03" db="UniProtKB">
        <authorList>
            <consortium name="EnsemblPlants"/>
        </authorList>
    </citation>
    <scope>IDENTIFICATION</scope>
</reference>
<dbReference type="InterPro" id="IPR044730">
    <property type="entry name" value="RNase_H-like_dom_plant"/>
</dbReference>
<proteinExistence type="predicted"/>
<dbReference type="CDD" id="cd06222">
    <property type="entry name" value="RNase_H_like"/>
    <property type="match status" value="1"/>
</dbReference>
<dbReference type="PANTHER" id="PTHR34146">
    <property type="entry name" value="POLYNUCLEOTIDYL TRANSFERASE, RIBONUCLEASE H-LIKE SUPERFAMILY PROTEIN-RELATED"/>
    <property type="match status" value="1"/>
</dbReference>
<feature type="region of interest" description="Disordered" evidence="1">
    <location>
        <begin position="1"/>
        <end position="92"/>
    </location>
</feature>
<accession>A0A0D3CX51</accession>
<evidence type="ECO:0000259" key="2">
    <source>
        <dbReference type="Pfam" id="PF13456"/>
    </source>
</evidence>
<feature type="domain" description="RNase H type-1" evidence="2">
    <location>
        <begin position="209"/>
        <end position="285"/>
    </location>
</feature>
<dbReference type="SUPFAM" id="SSF53098">
    <property type="entry name" value="Ribonuclease H-like"/>
    <property type="match status" value="1"/>
</dbReference>
<dbReference type="PANTHER" id="PTHR34146:SF11">
    <property type="entry name" value="RIBONUCLEASE H-LIKE SUPERFAMILY PROTEIN"/>
    <property type="match status" value="1"/>
</dbReference>
<feature type="compositionally biased region" description="Basic and acidic residues" evidence="1">
    <location>
        <begin position="78"/>
        <end position="87"/>
    </location>
</feature>
<dbReference type="GO" id="GO:0003676">
    <property type="term" value="F:nucleic acid binding"/>
    <property type="evidence" value="ECO:0007669"/>
    <property type="project" value="InterPro"/>
</dbReference>
<dbReference type="InterPro" id="IPR002156">
    <property type="entry name" value="RNaseH_domain"/>
</dbReference>
<dbReference type="HOGENOM" id="CLU_970931_0_0_1"/>
<name>A0A0D3CX51_BRAOL</name>
<dbReference type="Gramene" id="Bo6g092600.1">
    <property type="protein sequence ID" value="Bo6g092600.1"/>
    <property type="gene ID" value="Bo6g092600"/>
</dbReference>
<dbReference type="Proteomes" id="UP000032141">
    <property type="component" value="Chromosome C6"/>
</dbReference>
<dbReference type="EnsemblPlants" id="Bo6g092600.1">
    <property type="protein sequence ID" value="Bo6g092600.1"/>
    <property type="gene ID" value="Bo6g092600"/>
</dbReference>
<evidence type="ECO:0000313" key="3">
    <source>
        <dbReference type="EnsemblPlants" id="Bo6g092600.1"/>
    </source>
</evidence>
<reference evidence="3 4" key="1">
    <citation type="journal article" date="2014" name="Genome Biol.">
        <title>Transcriptome and methylome profiling reveals relics of genome dominance in the mesopolyploid Brassica oleracea.</title>
        <authorList>
            <person name="Parkin I.A."/>
            <person name="Koh C."/>
            <person name="Tang H."/>
            <person name="Robinson S.J."/>
            <person name="Kagale S."/>
            <person name="Clarke W.E."/>
            <person name="Town C.D."/>
            <person name="Nixon J."/>
            <person name="Krishnakumar V."/>
            <person name="Bidwell S.L."/>
            <person name="Denoeud F."/>
            <person name="Belcram H."/>
            <person name="Links M.G."/>
            <person name="Just J."/>
            <person name="Clarke C."/>
            <person name="Bender T."/>
            <person name="Huebert T."/>
            <person name="Mason A.S."/>
            <person name="Pires J.C."/>
            <person name="Barker G."/>
            <person name="Moore J."/>
            <person name="Walley P.G."/>
            <person name="Manoli S."/>
            <person name="Batley J."/>
            <person name="Edwards D."/>
            <person name="Nelson M.N."/>
            <person name="Wang X."/>
            <person name="Paterson A.H."/>
            <person name="King G."/>
            <person name="Bancroft I."/>
            <person name="Chalhoub B."/>
            <person name="Sharpe A.G."/>
        </authorList>
    </citation>
    <scope>NUCLEOTIDE SEQUENCE</scope>
    <source>
        <strain evidence="3 4">cv. TO1000</strain>
    </source>
</reference>
<feature type="compositionally biased region" description="Polar residues" evidence="1">
    <location>
        <begin position="33"/>
        <end position="49"/>
    </location>
</feature>
<dbReference type="AlphaFoldDB" id="A0A0D3CX51"/>
<dbReference type="InterPro" id="IPR012337">
    <property type="entry name" value="RNaseH-like_sf"/>
</dbReference>
<organism evidence="3 4">
    <name type="scientific">Brassica oleracea var. oleracea</name>
    <dbReference type="NCBI Taxonomy" id="109376"/>
    <lineage>
        <taxon>Eukaryota</taxon>
        <taxon>Viridiplantae</taxon>
        <taxon>Streptophyta</taxon>
        <taxon>Embryophyta</taxon>
        <taxon>Tracheophyta</taxon>
        <taxon>Spermatophyta</taxon>
        <taxon>Magnoliopsida</taxon>
        <taxon>eudicotyledons</taxon>
        <taxon>Gunneridae</taxon>
        <taxon>Pentapetalae</taxon>
        <taxon>rosids</taxon>
        <taxon>malvids</taxon>
        <taxon>Brassicales</taxon>
        <taxon>Brassicaceae</taxon>
        <taxon>Brassiceae</taxon>
        <taxon>Brassica</taxon>
    </lineage>
</organism>
<dbReference type="InterPro" id="IPR036397">
    <property type="entry name" value="RNaseH_sf"/>
</dbReference>